<organism evidence="1 2">
    <name type="scientific">Pyricularia oryzae</name>
    <name type="common">Rice blast fungus</name>
    <name type="synonym">Magnaporthe oryzae</name>
    <dbReference type="NCBI Taxonomy" id="318829"/>
    <lineage>
        <taxon>Eukaryota</taxon>
        <taxon>Fungi</taxon>
        <taxon>Dikarya</taxon>
        <taxon>Ascomycota</taxon>
        <taxon>Pezizomycotina</taxon>
        <taxon>Sordariomycetes</taxon>
        <taxon>Sordariomycetidae</taxon>
        <taxon>Magnaporthales</taxon>
        <taxon>Pyriculariaceae</taxon>
        <taxon>Pyricularia</taxon>
    </lineage>
</organism>
<dbReference type="InterPro" id="IPR000086">
    <property type="entry name" value="NUDIX_hydrolase_dom"/>
</dbReference>
<dbReference type="PROSITE" id="PS51462">
    <property type="entry name" value="NUDIX"/>
    <property type="match status" value="1"/>
</dbReference>
<dbReference type="Gene3D" id="3.90.79.10">
    <property type="entry name" value="Nucleoside Triphosphate Pyrophosphohydrolase"/>
    <property type="match status" value="1"/>
</dbReference>
<proteinExistence type="predicted"/>
<gene>
    <name evidence="1" type="ORF">PoMZ_11263</name>
</gene>
<reference evidence="1 2" key="1">
    <citation type="journal article" date="2019" name="Mol. Biol. Evol.">
        <title>Blast fungal genomes show frequent chromosomal changes, gene gains and losses, and effector gene turnover.</title>
        <authorList>
            <person name="Gomez Luciano L.B."/>
            <person name="Jason Tsai I."/>
            <person name="Chuma I."/>
            <person name="Tosa Y."/>
            <person name="Chen Y.H."/>
            <person name="Li J.Y."/>
            <person name="Li M.Y."/>
            <person name="Jade Lu M.Y."/>
            <person name="Nakayashiki H."/>
            <person name="Li W.H."/>
        </authorList>
    </citation>
    <scope>NUCLEOTIDE SEQUENCE [LARGE SCALE GENOMIC DNA]</scope>
    <source>
        <strain evidence="1">MZ5-1-6</strain>
    </source>
</reference>
<dbReference type="EMBL" id="CP034208">
    <property type="protein sequence ID" value="QBZ62383.1"/>
    <property type="molecule type" value="Genomic_DNA"/>
</dbReference>
<name>A0A4P7NJZ2_PYROR</name>
<accession>A0A4P7NJZ2</accession>
<dbReference type="PANTHER" id="PTHR43736:SF1">
    <property type="entry name" value="DIHYDRONEOPTERIN TRIPHOSPHATE DIPHOSPHATASE"/>
    <property type="match status" value="1"/>
</dbReference>
<dbReference type="PANTHER" id="PTHR43736">
    <property type="entry name" value="ADP-RIBOSE PYROPHOSPHATASE"/>
    <property type="match status" value="1"/>
</dbReference>
<dbReference type="AlphaFoldDB" id="A0A4P7NJZ2"/>
<dbReference type="Proteomes" id="UP000294847">
    <property type="component" value="Chromosome 5"/>
</dbReference>
<dbReference type="VEuPathDB" id="FungiDB:M_BR32_EuGene_00026671"/>
<dbReference type="CDD" id="cd02883">
    <property type="entry name" value="NUDIX_Hydrolase"/>
    <property type="match status" value="1"/>
</dbReference>
<dbReference type="InterPro" id="IPR015797">
    <property type="entry name" value="NUDIX_hydrolase-like_dom_sf"/>
</dbReference>
<dbReference type="SUPFAM" id="SSF55811">
    <property type="entry name" value="Nudix"/>
    <property type="match status" value="1"/>
</dbReference>
<evidence type="ECO:0000313" key="1">
    <source>
        <dbReference type="EMBL" id="QBZ62383.1"/>
    </source>
</evidence>
<protein>
    <submittedName>
        <fullName evidence="1">Uncharacterized protein</fullName>
    </submittedName>
</protein>
<evidence type="ECO:0000313" key="2">
    <source>
        <dbReference type="Proteomes" id="UP000294847"/>
    </source>
</evidence>
<sequence length="204" mass="23006">MSSNHTSPTPPKSAYTFPPDLLKYNVSITEYIDSQPGLSALIVGTVVFHPESSDRLLLIQRAASDFMPNLWETPGGMAEADRDRTVLDAAVRELHEESGLEAAHVRRLIDLYEFKASDGRMFHKLTFEVEVRGDGGNRGQEGSAACCPRVKLDPEEHQDFVWVTEQEYRAGWAGERRLAITHPNQELTLDRAFKARRDEQKPIN</sequence>
<dbReference type="Pfam" id="PF00293">
    <property type="entry name" value="NUDIX"/>
    <property type="match status" value="1"/>
</dbReference>